<dbReference type="EMBL" id="MN739660">
    <property type="protein sequence ID" value="QHT18921.1"/>
    <property type="molecule type" value="Genomic_DNA"/>
</dbReference>
<sequence>MSVFRELPFDAVYHILSYDNRSVLKNGKIVTFVDKLDIRKYANVIELLLQKPKIQKYTNVTTAGIRWNLYRVTFSNNQVLEYHINYGGHINDIMRIHATSRCYNRRNIRLFDATTIP</sequence>
<accession>A0A6C0DR93</accession>
<reference evidence="1" key="1">
    <citation type="journal article" date="2020" name="Nature">
        <title>Giant virus diversity and host interactions through global metagenomics.</title>
        <authorList>
            <person name="Schulz F."/>
            <person name="Roux S."/>
            <person name="Paez-Espino D."/>
            <person name="Jungbluth S."/>
            <person name="Walsh D.A."/>
            <person name="Denef V.J."/>
            <person name="McMahon K.D."/>
            <person name="Konstantinidis K.T."/>
            <person name="Eloe-Fadrosh E.A."/>
            <person name="Kyrpides N.C."/>
            <person name="Woyke T."/>
        </authorList>
    </citation>
    <scope>NUCLEOTIDE SEQUENCE</scope>
    <source>
        <strain evidence="1">GVMAG-M-3300023174-49</strain>
    </source>
</reference>
<protein>
    <submittedName>
        <fullName evidence="1">Uncharacterized protein</fullName>
    </submittedName>
</protein>
<proteinExistence type="predicted"/>
<name>A0A6C0DR93_9ZZZZ</name>
<dbReference type="AlphaFoldDB" id="A0A6C0DR93"/>
<evidence type="ECO:0000313" key="1">
    <source>
        <dbReference type="EMBL" id="QHT18921.1"/>
    </source>
</evidence>
<organism evidence="1">
    <name type="scientific">viral metagenome</name>
    <dbReference type="NCBI Taxonomy" id="1070528"/>
    <lineage>
        <taxon>unclassified sequences</taxon>
        <taxon>metagenomes</taxon>
        <taxon>organismal metagenomes</taxon>
    </lineage>
</organism>